<keyword evidence="2" id="KW-1185">Reference proteome</keyword>
<name>A0ABX0XLU0_9SPHN</name>
<gene>
    <name evidence="1" type="ORF">GGR88_001210</name>
</gene>
<dbReference type="Proteomes" id="UP000734218">
    <property type="component" value="Unassembled WGS sequence"/>
</dbReference>
<dbReference type="EMBL" id="JAATJE010000001">
    <property type="protein sequence ID" value="NJC33736.1"/>
    <property type="molecule type" value="Genomic_DNA"/>
</dbReference>
<accession>A0ABX0XLU0</accession>
<proteinExistence type="predicted"/>
<protein>
    <submittedName>
        <fullName evidence="1">Uncharacterized protein</fullName>
    </submittedName>
</protein>
<sequence>MMMENETMNLAVKRAAEMAAVFMIGDGLLGVLQPKRHVKLWRSDVTAVDLLVRPFHKHPTRRRLYGVLQASAGVLLASALKR</sequence>
<organism evidence="1 2">
    <name type="scientific">Sphingomonas jejuensis</name>
    <dbReference type="NCBI Taxonomy" id="904715"/>
    <lineage>
        <taxon>Bacteria</taxon>
        <taxon>Pseudomonadati</taxon>
        <taxon>Pseudomonadota</taxon>
        <taxon>Alphaproteobacteria</taxon>
        <taxon>Sphingomonadales</taxon>
        <taxon>Sphingomonadaceae</taxon>
        <taxon>Sphingomonas</taxon>
    </lineage>
</organism>
<reference evidence="1 2" key="1">
    <citation type="submission" date="2020-03" db="EMBL/GenBank/DDBJ databases">
        <title>Genomic Encyclopedia of Type Strains, Phase IV (KMG-IV): sequencing the most valuable type-strain genomes for metagenomic binning, comparative biology and taxonomic classification.</title>
        <authorList>
            <person name="Goeker M."/>
        </authorList>
    </citation>
    <scope>NUCLEOTIDE SEQUENCE [LARGE SCALE GENOMIC DNA]</scope>
    <source>
        <strain evidence="1 2">DSM 27651</strain>
    </source>
</reference>
<comment type="caution">
    <text evidence="1">The sequence shown here is derived from an EMBL/GenBank/DDBJ whole genome shotgun (WGS) entry which is preliminary data.</text>
</comment>
<evidence type="ECO:0000313" key="1">
    <source>
        <dbReference type="EMBL" id="NJC33736.1"/>
    </source>
</evidence>
<evidence type="ECO:0000313" key="2">
    <source>
        <dbReference type="Proteomes" id="UP000734218"/>
    </source>
</evidence>